<evidence type="ECO:0000313" key="1">
    <source>
        <dbReference type="EMBL" id="PAV60109.1"/>
    </source>
</evidence>
<dbReference type="Proteomes" id="UP000218231">
    <property type="component" value="Unassembled WGS sequence"/>
</dbReference>
<dbReference type="AlphaFoldDB" id="A0A2A2JEW4"/>
<comment type="caution">
    <text evidence="1">The sequence shown here is derived from an EMBL/GenBank/DDBJ whole genome shotgun (WGS) entry which is preliminary data.</text>
</comment>
<evidence type="ECO:0000313" key="2">
    <source>
        <dbReference type="Proteomes" id="UP000218231"/>
    </source>
</evidence>
<gene>
    <name evidence="1" type="ORF">WR25_13960</name>
</gene>
<feature type="non-terminal residue" evidence="1">
    <location>
        <position position="1"/>
    </location>
</feature>
<sequence length="49" mass="5410">AVDQKIGLYLQFTSTAIGRLITEATKRTCSEWEKEGERGNAAEITPAVR</sequence>
<dbReference type="EMBL" id="LIAE01010486">
    <property type="protein sequence ID" value="PAV60109.1"/>
    <property type="molecule type" value="Genomic_DNA"/>
</dbReference>
<reference evidence="1 2" key="1">
    <citation type="journal article" date="2017" name="Curr. Biol.">
        <title>Genome architecture and evolution of a unichromosomal asexual nematode.</title>
        <authorList>
            <person name="Fradin H."/>
            <person name="Zegar C."/>
            <person name="Gutwein M."/>
            <person name="Lucas J."/>
            <person name="Kovtun M."/>
            <person name="Corcoran D."/>
            <person name="Baugh L.R."/>
            <person name="Kiontke K."/>
            <person name="Gunsalus K."/>
            <person name="Fitch D.H."/>
            <person name="Piano F."/>
        </authorList>
    </citation>
    <scope>NUCLEOTIDE SEQUENCE [LARGE SCALE GENOMIC DNA]</scope>
    <source>
        <strain evidence="1">PF1309</strain>
    </source>
</reference>
<protein>
    <submittedName>
        <fullName evidence="1">Uncharacterized protein</fullName>
    </submittedName>
</protein>
<proteinExistence type="predicted"/>
<accession>A0A2A2JEW4</accession>
<keyword evidence="2" id="KW-1185">Reference proteome</keyword>
<name>A0A2A2JEW4_9BILA</name>
<organism evidence="1 2">
    <name type="scientific">Diploscapter pachys</name>
    <dbReference type="NCBI Taxonomy" id="2018661"/>
    <lineage>
        <taxon>Eukaryota</taxon>
        <taxon>Metazoa</taxon>
        <taxon>Ecdysozoa</taxon>
        <taxon>Nematoda</taxon>
        <taxon>Chromadorea</taxon>
        <taxon>Rhabditida</taxon>
        <taxon>Rhabditina</taxon>
        <taxon>Rhabditomorpha</taxon>
        <taxon>Rhabditoidea</taxon>
        <taxon>Rhabditidae</taxon>
        <taxon>Diploscapter</taxon>
    </lineage>
</organism>